<dbReference type="InterPro" id="IPR046450">
    <property type="entry name" value="PA_dom_sf"/>
</dbReference>
<evidence type="ECO:0000313" key="2">
    <source>
        <dbReference type="EMBL" id="GAA5801421.1"/>
    </source>
</evidence>
<feature type="domain" description="PA" evidence="1">
    <location>
        <begin position="35"/>
        <end position="81"/>
    </location>
</feature>
<name>A0ABP9Y332_9FUNG</name>
<dbReference type="InterPro" id="IPR003137">
    <property type="entry name" value="PA_domain"/>
</dbReference>
<dbReference type="Proteomes" id="UP001476247">
    <property type="component" value="Unassembled WGS sequence"/>
</dbReference>
<dbReference type="Gene3D" id="3.50.30.30">
    <property type="match status" value="1"/>
</dbReference>
<organism evidence="2 3">
    <name type="scientific">Helicostylum pulchrum</name>
    <dbReference type="NCBI Taxonomy" id="562976"/>
    <lineage>
        <taxon>Eukaryota</taxon>
        <taxon>Fungi</taxon>
        <taxon>Fungi incertae sedis</taxon>
        <taxon>Mucoromycota</taxon>
        <taxon>Mucoromycotina</taxon>
        <taxon>Mucoromycetes</taxon>
        <taxon>Mucorales</taxon>
        <taxon>Mucorineae</taxon>
        <taxon>Mucoraceae</taxon>
        <taxon>Helicostylum</taxon>
    </lineage>
</organism>
<reference evidence="2 3" key="1">
    <citation type="submission" date="2024-04" db="EMBL/GenBank/DDBJ databases">
        <title>genome sequences of Mucor flavus KT1a and Helicostylum pulchrum KT1b strains isolation_sourced from the surface of a dry-aged beef.</title>
        <authorList>
            <person name="Toyotome T."/>
            <person name="Hosono M."/>
            <person name="Torimaru M."/>
            <person name="Fukuda K."/>
            <person name="Mikami N."/>
        </authorList>
    </citation>
    <scope>NUCLEOTIDE SEQUENCE [LARGE SCALE GENOMIC DNA]</scope>
    <source>
        <strain evidence="2 3">KT1b</strain>
    </source>
</reference>
<dbReference type="SUPFAM" id="SSF52025">
    <property type="entry name" value="PA domain"/>
    <property type="match status" value="1"/>
</dbReference>
<evidence type="ECO:0000313" key="3">
    <source>
        <dbReference type="Proteomes" id="UP001476247"/>
    </source>
</evidence>
<dbReference type="EMBL" id="BAABUJ010000018">
    <property type="protein sequence ID" value="GAA5801421.1"/>
    <property type="molecule type" value="Genomic_DNA"/>
</dbReference>
<gene>
    <name evidence="2" type="ORF">HPULCUR_006867</name>
</gene>
<evidence type="ECO:0000259" key="1">
    <source>
        <dbReference type="Pfam" id="PF02225"/>
    </source>
</evidence>
<accession>A0ABP9Y332</accession>
<proteinExistence type="predicted"/>
<protein>
    <recommendedName>
        <fullName evidence="1">PA domain-containing protein</fullName>
    </recommendedName>
</protein>
<keyword evidence="3" id="KW-1185">Reference proteome</keyword>
<dbReference type="Pfam" id="PF02225">
    <property type="entry name" value="PA"/>
    <property type="match status" value="1"/>
</dbReference>
<sequence length="93" mass="10054">MKVISNETFHDRIASFGPRLSANGKIGYMIEPLQDTTGCSLVEAPITDWIALVSRGGCSFVTKVRYMQKSGAIAVVIGDPNNSGWITMYSPGK</sequence>
<comment type="caution">
    <text evidence="2">The sequence shown here is derived from an EMBL/GenBank/DDBJ whole genome shotgun (WGS) entry which is preliminary data.</text>
</comment>